<gene>
    <name evidence="1" type="ORF">NVS88_09340</name>
</gene>
<name>A0A9X4M0W7_9ACTN</name>
<protein>
    <recommendedName>
        <fullName evidence="3">DNA methylase adenine-specific domain-containing protein</fullName>
    </recommendedName>
</protein>
<evidence type="ECO:0000313" key="1">
    <source>
        <dbReference type="EMBL" id="MDG3014759.1"/>
    </source>
</evidence>
<dbReference type="AlphaFoldDB" id="A0A9X4M0W7"/>
<dbReference type="RefSeq" id="WP_332519756.1">
    <property type="nucleotide sequence ID" value="NZ_JANRHA010000005.1"/>
</dbReference>
<reference evidence="1" key="1">
    <citation type="submission" date="2022-08" db="EMBL/GenBank/DDBJ databases">
        <title>Genome analysis of Corynebacteriales strain.</title>
        <authorList>
            <person name="Lee S.D."/>
        </authorList>
    </citation>
    <scope>NUCLEOTIDE SEQUENCE</scope>
    <source>
        <strain evidence="1">D3-21</strain>
    </source>
</reference>
<proteinExistence type="predicted"/>
<organism evidence="1 2">
    <name type="scientific">Speluncibacter jeojiensis</name>
    <dbReference type="NCBI Taxonomy" id="2710754"/>
    <lineage>
        <taxon>Bacteria</taxon>
        <taxon>Bacillati</taxon>
        <taxon>Actinomycetota</taxon>
        <taxon>Actinomycetes</taxon>
        <taxon>Mycobacteriales</taxon>
        <taxon>Speluncibacteraceae</taxon>
        <taxon>Speluncibacter</taxon>
    </lineage>
</organism>
<sequence length="677" mass="72246">MPGQPELLLSKPDIAALAKVKRPVVSVWIGRYREGDRPFPTAVRRGAGGREWFRADEIADWLIDRGLGNNTSLREDLALHAALDHSADLSAESMFDGTTALLCLKALLGEQLAEFDPDDLLDEADDLDPDDEFLLSELTALGDELETLARHVDSMADAAYTPAAAFEELMAGRFRRGHADLADSALSRSALRLCAQVCAAMVPDTAVESTVFVDPWDGSDLLVALRGELDESVSVQAATGTESTAAGRLARRRLATHGWHRADGGLGGSSPVMALTQFPSPATLAWTDERILTAIDDLVVQMGPDQRGVIIGPASALIDTLAGRDEEAIRSGLLRTDRLRAAVRLPEGLLLTRPGQAMALWVLGAADPAIKPADRWTVLADLSAGGLDDVAAEALTSDVLAALGTWESVRAHAFRYGAVVKTAEVLASGTLTPPRRPGRAQVRGGQAAGRVLSLVDAVNHARSVEPLRLTVEYRERSTGVLPTAGELSAQSLLRVVPGNRIAERDITSRPDEVGAVPVIGADEVTGAVRLGTRCIDRLTLTRDYPNSRYTEPGDVVFCSSGSFGAIVDEQGSSVVCSPARILRVRRPESSGLVPELIAAHLNSGDGPALCRTPWRQWTIPRVQAGQVRPTRAALAELSRRRREAAALADRLDALTGELTRGIAHGALTPTQMSMKEG</sequence>
<comment type="caution">
    <text evidence="1">The sequence shown here is derived from an EMBL/GenBank/DDBJ whole genome shotgun (WGS) entry which is preliminary data.</text>
</comment>
<evidence type="ECO:0008006" key="3">
    <source>
        <dbReference type="Google" id="ProtNLM"/>
    </source>
</evidence>
<evidence type="ECO:0000313" key="2">
    <source>
        <dbReference type="Proteomes" id="UP001152755"/>
    </source>
</evidence>
<accession>A0A9X4M0W7</accession>
<dbReference type="Proteomes" id="UP001152755">
    <property type="component" value="Unassembled WGS sequence"/>
</dbReference>
<keyword evidence="2" id="KW-1185">Reference proteome</keyword>
<dbReference type="EMBL" id="JANRHA010000005">
    <property type="protein sequence ID" value="MDG3014759.1"/>
    <property type="molecule type" value="Genomic_DNA"/>
</dbReference>